<feature type="transmembrane region" description="Helical" evidence="1">
    <location>
        <begin position="235"/>
        <end position="255"/>
    </location>
</feature>
<protein>
    <submittedName>
        <fullName evidence="2">Uncharacterized protein</fullName>
    </submittedName>
</protein>
<keyword evidence="3" id="KW-1185">Reference proteome</keyword>
<evidence type="ECO:0000313" key="3">
    <source>
        <dbReference type="Proteomes" id="UP001262582"/>
    </source>
</evidence>
<feature type="transmembrane region" description="Helical" evidence="1">
    <location>
        <begin position="141"/>
        <end position="162"/>
    </location>
</feature>
<feature type="transmembrane region" description="Helical" evidence="1">
    <location>
        <begin position="47"/>
        <end position="66"/>
    </location>
</feature>
<organism evidence="2 3">
    <name type="scientific">Autumnicola musiva</name>
    <dbReference type="NCBI Taxonomy" id="3075589"/>
    <lineage>
        <taxon>Bacteria</taxon>
        <taxon>Pseudomonadati</taxon>
        <taxon>Bacteroidota</taxon>
        <taxon>Flavobacteriia</taxon>
        <taxon>Flavobacteriales</taxon>
        <taxon>Flavobacteriaceae</taxon>
        <taxon>Autumnicola</taxon>
    </lineage>
</organism>
<feature type="transmembrane region" description="Helical" evidence="1">
    <location>
        <begin position="211"/>
        <end position="229"/>
    </location>
</feature>
<reference evidence="2 3" key="1">
    <citation type="submission" date="2023-09" db="EMBL/GenBank/DDBJ databases">
        <authorList>
            <person name="Rey-Velasco X."/>
        </authorList>
    </citation>
    <scope>NUCLEOTIDE SEQUENCE [LARGE SCALE GENOMIC DNA]</scope>
    <source>
        <strain evidence="2 3">F117</strain>
    </source>
</reference>
<name>A0ABU3DAT9_9FLAO</name>
<comment type="caution">
    <text evidence="2">The sequence shown here is derived from an EMBL/GenBank/DDBJ whole genome shotgun (WGS) entry which is preliminary data.</text>
</comment>
<keyword evidence="1" id="KW-1133">Transmembrane helix</keyword>
<sequence>MINLKRHTNIALGYFLIVGLLGVFLRLFFVTAIPANYRFIVHAHSHIALLGWVYIALATLIYKIYFAEAGKPAFYRRIFWFTNICILGMLCSFPFQGYALFSIIFSTLFLIASYFLAWFIFKNVPGHFKELASYKCIKAALWYMVFSSIGPWAIGGVMATLGKTSIWYKLSIYFYLHFQYNGWFILALIGVLFFLFERNKIRVPEQEFKRFFRLINGGIILSFFLSVLWTNPPFVFYILAAAGAVLQVLAFFKFFKILLASWKRLQFKLPPFTDMLLKICGILLVGKVLLQLLTAIPFFADLSFRYTDFVIGYLHWTFLGVISIGLFAFLKYFKLLKLPRPLFWIYFCGFVLSEVLIFYKGFSFWQRLPFLSQYASVLVGISALLPLSVGIVLINNIFSAEKRNFSG</sequence>
<dbReference type="Proteomes" id="UP001262582">
    <property type="component" value="Unassembled WGS sequence"/>
</dbReference>
<feature type="transmembrane region" description="Helical" evidence="1">
    <location>
        <begin position="374"/>
        <end position="398"/>
    </location>
</feature>
<evidence type="ECO:0000256" key="1">
    <source>
        <dbReference type="SAM" id="Phobius"/>
    </source>
</evidence>
<dbReference type="EMBL" id="JAVRHK010000022">
    <property type="protein sequence ID" value="MDT0678470.1"/>
    <property type="molecule type" value="Genomic_DNA"/>
</dbReference>
<proteinExistence type="predicted"/>
<gene>
    <name evidence="2" type="ORF">RM539_17955</name>
</gene>
<feature type="transmembrane region" description="Helical" evidence="1">
    <location>
        <begin position="182"/>
        <end position="199"/>
    </location>
</feature>
<evidence type="ECO:0000313" key="2">
    <source>
        <dbReference type="EMBL" id="MDT0678470.1"/>
    </source>
</evidence>
<feature type="transmembrane region" description="Helical" evidence="1">
    <location>
        <begin position="276"/>
        <end position="299"/>
    </location>
</feature>
<feature type="transmembrane region" description="Helical" evidence="1">
    <location>
        <begin position="78"/>
        <end position="95"/>
    </location>
</feature>
<keyword evidence="1" id="KW-0812">Transmembrane</keyword>
<feature type="transmembrane region" description="Helical" evidence="1">
    <location>
        <begin position="342"/>
        <end position="362"/>
    </location>
</feature>
<accession>A0ABU3DAT9</accession>
<dbReference type="RefSeq" id="WP_311504803.1">
    <property type="nucleotide sequence ID" value="NZ_JAVRHK010000022.1"/>
</dbReference>
<feature type="transmembrane region" description="Helical" evidence="1">
    <location>
        <begin position="101"/>
        <end position="121"/>
    </location>
</feature>
<feature type="transmembrane region" description="Helical" evidence="1">
    <location>
        <begin position="311"/>
        <end position="330"/>
    </location>
</feature>
<keyword evidence="1" id="KW-0472">Membrane</keyword>
<feature type="transmembrane region" description="Helical" evidence="1">
    <location>
        <begin position="12"/>
        <end position="35"/>
    </location>
</feature>